<dbReference type="InterPro" id="IPR013108">
    <property type="entry name" value="Amidohydro_3"/>
</dbReference>
<dbReference type="RefSeq" id="WP_392883092.1">
    <property type="nucleotide sequence ID" value="NZ_JBICZW010000011.1"/>
</dbReference>
<gene>
    <name evidence="3" type="ORF">ACGFYS_19475</name>
</gene>
<protein>
    <submittedName>
        <fullName evidence="3">Amidohydrolase family protein</fullName>
    </submittedName>
</protein>
<dbReference type="PANTHER" id="PTHR11647:SF1">
    <property type="entry name" value="COLLAPSIN RESPONSE MEDIATOR PROTEIN"/>
    <property type="match status" value="1"/>
</dbReference>
<keyword evidence="4" id="KW-1185">Reference proteome</keyword>
<dbReference type="Gene3D" id="3.20.20.140">
    <property type="entry name" value="Metal-dependent hydrolases"/>
    <property type="match status" value="1"/>
</dbReference>
<name>A0ABW7BXY4_9ACTN</name>
<feature type="domain" description="Amidohydrolase 3" evidence="2">
    <location>
        <begin position="52"/>
        <end position="510"/>
    </location>
</feature>
<dbReference type="Gene3D" id="2.30.40.10">
    <property type="entry name" value="Urease, subunit C, domain 1"/>
    <property type="match status" value="1"/>
</dbReference>
<dbReference type="InterPro" id="IPR050378">
    <property type="entry name" value="Metallo-dep_Hydrolases_sf"/>
</dbReference>
<sequence>MPEQTAPYDVLITGGTVIDGTGAAPRRADLAVRGGRIVHVGEPAPTATATTVLDAAGLTVTPGFIDLHSHADFSVLAMPDAEACLRQGVTTLVTGNCGLSPFPQAPDEGRDAAGPGTPAGGRWYDLDAFAAAVDEARPALNIAPLIGHGALRTAVMGTGRAPAGDAELASMRALLATAAAQGAFGMSTGLIYAPGSFASTDEIVALAREAAAHDLLYATHMRDEGDHLIEAVREALDVATASRVRLQISHLKAMGPANHGAVDTALAMIDTAVRDGLDVACDVYPYTASSTRLTSRLPDWAMDGGPAALLERLADPETRERILAGLRPAVGRTFLPEGVVLAMMGPGRYSDRIGDSIADVARDEDVEPAAAVLNVLAAHRGEVMIVNHAMAEDDVDTVLRHPSSAVASDGWVLHAPGDGHPHPRNFGTFARVIGHYVRENRVLELADAVRKMTSLPASRLPLPDRGTLAPGQVADVVVLDPATMTDRATFADPWQYATGVRDVLVAGERVLRGGEVTGARPGRALRRDAARKSPIRNRGTIAGRPA</sequence>
<organism evidence="3 4">
    <name type="scientific">Streptomyces omiyaensis</name>
    <dbReference type="NCBI Taxonomy" id="68247"/>
    <lineage>
        <taxon>Bacteria</taxon>
        <taxon>Bacillati</taxon>
        <taxon>Actinomycetota</taxon>
        <taxon>Actinomycetes</taxon>
        <taxon>Kitasatosporales</taxon>
        <taxon>Streptomycetaceae</taxon>
        <taxon>Streptomyces</taxon>
    </lineage>
</organism>
<dbReference type="PANTHER" id="PTHR11647">
    <property type="entry name" value="HYDRANTOINASE/DIHYDROPYRIMIDINASE FAMILY MEMBER"/>
    <property type="match status" value="1"/>
</dbReference>
<evidence type="ECO:0000256" key="1">
    <source>
        <dbReference type="SAM" id="MobiDB-lite"/>
    </source>
</evidence>
<dbReference type="Pfam" id="PF07969">
    <property type="entry name" value="Amidohydro_3"/>
    <property type="match status" value="1"/>
</dbReference>
<dbReference type="InterPro" id="IPR011059">
    <property type="entry name" value="Metal-dep_hydrolase_composite"/>
</dbReference>
<evidence type="ECO:0000313" key="3">
    <source>
        <dbReference type="EMBL" id="MFG3191109.1"/>
    </source>
</evidence>
<reference evidence="3 4" key="1">
    <citation type="submission" date="2024-10" db="EMBL/GenBank/DDBJ databases">
        <title>The Natural Products Discovery Center: Release of the First 8490 Sequenced Strains for Exploring Actinobacteria Biosynthetic Diversity.</title>
        <authorList>
            <person name="Kalkreuter E."/>
            <person name="Kautsar S.A."/>
            <person name="Yang D."/>
            <person name="Bader C.D."/>
            <person name="Teijaro C.N."/>
            <person name="Fluegel L."/>
            <person name="Davis C.M."/>
            <person name="Simpson J.R."/>
            <person name="Lauterbach L."/>
            <person name="Steele A.D."/>
            <person name="Gui C."/>
            <person name="Meng S."/>
            <person name="Li G."/>
            <person name="Viehrig K."/>
            <person name="Ye F."/>
            <person name="Su P."/>
            <person name="Kiefer A.F."/>
            <person name="Nichols A."/>
            <person name="Cepeda A.J."/>
            <person name="Yan W."/>
            <person name="Fan B."/>
            <person name="Jiang Y."/>
            <person name="Adhikari A."/>
            <person name="Zheng C.-J."/>
            <person name="Schuster L."/>
            <person name="Cowan T.M."/>
            <person name="Smanski M.J."/>
            <person name="Chevrette M.G."/>
            <person name="De Carvalho L.P.S."/>
            <person name="Shen B."/>
        </authorList>
    </citation>
    <scope>NUCLEOTIDE SEQUENCE [LARGE SCALE GENOMIC DNA]</scope>
    <source>
        <strain evidence="3 4">NPDC048229</strain>
    </source>
</reference>
<dbReference type="InterPro" id="IPR032466">
    <property type="entry name" value="Metal_Hydrolase"/>
</dbReference>
<proteinExistence type="predicted"/>
<dbReference type="SUPFAM" id="SSF51556">
    <property type="entry name" value="Metallo-dependent hydrolases"/>
    <property type="match status" value="1"/>
</dbReference>
<dbReference type="SUPFAM" id="SSF51338">
    <property type="entry name" value="Composite domain of metallo-dependent hydrolases"/>
    <property type="match status" value="1"/>
</dbReference>
<dbReference type="InterPro" id="IPR023100">
    <property type="entry name" value="D-aminoacylase_insert_dom_sf"/>
</dbReference>
<dbReference type="Proteomes" id="UP001604282">
    <property type="component" value="Unassembled WGS sequence"/>
</dbReference>
<evidence type="ECO:0000313" key="4">
    <source>
        <dbReference type="Proteomes" id="UP001604282"/>
    </source>
</evidence>
<feature type="region of interest" description="Disordered" evidence="1">
    <location>
        <begin position="521"/>
        <end position="546"/>
    </location>
</feature>
<evidence type="ECO:0000259" key="2">
    <source>
        <dbReference type="Pfam" id="PF07969"/>
    </source>
</evidence>
<dbReference type="CDD" id="cd01297">
    <property type="entry name" value="D-aminoacylase"/>
    <property type="match status" value="1"/>
</dbReference>
<accession>A0ABW7BXY4</accession>
<dbReference type="EMBL" id="JBICZW010000011">
    <property type="protein sequence ID" value="MFG3191109.1"/>
    <property type="molecule type" value="Genomic_DNA"/>
</dbReference>
<comment type="caution">
    <text evidence="3">The sequence shown here is derived from an EMBL/GenBank/DDBJ whole genome shotgun (WGS) entry which is preliminary data.</text>
</comment>
<dbReference type="Gene3D" id="3.30.1490.130">
    <property type="entry name" value="D-aminoacylase. Domain 3"/>
    <property type="match status" value="1"/>
</dbReference>